<gene>
    <name evidence="1" type="ORF">M9Y10_039428</name>
</gene>
<name>A0ABR2KB77_9EUKA</name>
<dbReference type="Proteomes" id="UP001470230">
    <property type="component" value="Unassembled WGS sequence"/>
</dbReference>
<evidence type="ECO:0000313" key="2">
    <source>
        <dbReference type="Proteomes" id="UP001470230"/>
    </source>
</evidence>
<proteinExistence type="predicted"/>
<accession>A0ABR2KB77</accession>
<keyword evidence="2" id="KW-1185">Reference proteome</keyword>
<evidence type="ECO:0000313" key="1">
    <source>
        <dbReference type="EMBL" id="KAK8888359.1"/>
    </source>
</evidence>
<organism evidence="1 2">
    <name type="scientific">Tritrichomonas musculus</name>
    <dbReference type="NCBI Taxonomy" id="1915356"/>
    <lineage>
        <taxon>Eukaryota</taxon>
        <taxon>Metamonada</taxon>
        <taxon>Parabasalia</taxon>
        <taxon>Tritrichomonadida</taxon>
        <taxon>Tritrichomonadidae</taxon>
        <taxon>Tritrichomonas</taxon>
    </lineage>
</organism>
<dbReference type="EMBL" id="JAPFFF010000006">
    <property type="protein sequence ID" value="KAK8888359.1"/>
    <property type="molecule type" value="Genomic_DNA"/>
</dbReference>
<protein>
    <submittedName>
        <fullName evidence="1">Uncharacterized protein</fullName>
    </submittedName>
</protein>
<sequence>MSEGDIFESFLKKFKSFHAEFLGFLENEESTDEKFQNLIRLLKETKIQDCEHELRLFLHMLVEVSNNHYRGPNFFNKIEQILQFFKDDIKMYSNKEIFNIFKSNKRILLYLIEEKILIIDEYLAKKMTNNNFLKKKYPQYFAPEIKPFINPKWFPKEVEFDIYFKPNEFVEEIKKELPANFYELRKKGENNSYLCKLIREDSIQEFSAYITRRNILPDAVIDQSIYETNQLLLEMQSNPTPNVQMIEH</sequence>
<comment type="caution">
    <text evidence="1">The sequence shown here is derived from an EMBL/GenBank/DDBJ whole genome shotgun (WGS) entry which is preliminary data.</text>
</comment>
<reference evidence="1 2" key="1">
    <citation type="submission" date="2024-04" db="EMBL/GenBank/DDBJ databases">
        <title>Tritrichomonas musculus Genome.</title>
        <authorList>
            <person name="Alves-Ferreira E."/>
            <person name="Grigg M."/>
            <person name="Lorenzi H."/>
            <person name="Galac M."/>
        </authorList>
    </citation>
    <scope>NUCLEOTIDE SEQUENCE [LARGE SCALE GENOMIC DNA]</scope>
    <source>
        <strain evidence="1 2">EAF2021</strain>
    </source>
</reference>